<dbReference type="Pfam" id="PF12796">
    <property type="entry name" value="Ank_2"/>
    <property type="match status" value="2"/>
</dbReference>
<gene>
    <name evidence="2" type="ORF">F0562_011461</name>
</gene>
<organism evidence="2 3">
    <name type="scientific">Nyssa sinensis</name>
    <dbReference type="NCBI Taxonomy" id="561372"/>
    <lineage>
        <taxon>Eukaryota</taxon>
        <taxon>Viridiplantae</taxon>
        <taxon>Streptophyta</taxon>
        <taxon>Embryophyta</taxon>
        <taxon>Tracheophyta</taxon>
        <taxon>Spermatophyta</taxon>
        <taxon>Magnoliopsida</taxon>
        <taxon>eudicotyledons</taxon>
        <taxon>Gunneridae</taxon>
        <taxon>Pentapetalae</taxon>
        <taxon>asterids</taxon>
        <taxon>Cornales</taxon>
        <taxon>Nyssaceae</taxon>
        <taxon>Nyssa</taxon>
    </lineage>
</organism>
<dbReference type="PROSITE" id="PS50297">
    <property type="entry name" value="ANK_REP_REGION"/>
    <property type="match status" value="1"/>
</dbReference>
<accession>A0A5J5A1T8</accession>
<dbReference type="SUPFAM" id="SSF48403">
    <property type="entry name" value="Ankyrin repeat"/>
    <property type="match status" value="2"/>
</dbReference>
<evidence type="ECO:0000256" key="1">
    <source>
        <dbReference type="PROSITE-ProRule" id="PRU00023"/>
    </source>
</evidence>
<proteinExistence type="predicted"/>
<protein>
    <submittedName>
        <fullName evidence="2">Uncharacterized protein</fullName>
    </submittedName>
</protein>
<reference evidence="2 3" key="1">
    <citation type="submission" date="2019-09" db="EMBL/GenBank/DDBJ databases">
        <title>A chromosome-level genome assembly of the Chinese tupelo Nyssa sinensis.</title>
        <authorList>
            <person name="Yang X."/>
            <person name="Kang M."/>
            <person name="Yang Y."/>
            <person name="Xiong H."/>
            <person name="Wang M."/>
            <person name="Zhang Z."/>
            <person name="Wang Z."/>
            <person name="Wu H."/>
            <person name="Ma T."/>
            <person name="Liu J."/>
            <person name="Xi Z."/>
        </authorList>
    </citation>
    <scope>NUCLEOTIDE SEQUENCE [LARGE SCALE GENOMIC DNA]</scope>
    <source>
        <strain evidence="2">J267</strain>
        <tissue evidence="2">Leaf</tissue>
    </source>
</reference>
<dbReference type="PROSITE" id="PS50088">
    <property type="entry name" value="ANK_REPEAT"/>
    <property type="match status" value="1"/>
</dbReference>
<dbReference type="AlphaFoldDB" id="A0A5J5A1T8"/>
<evidence type="ECO:0000313" key="3">
    <source>
        <dbReference type="Proteomes" id="UP000325577"/>
    </source>
</evidence>
<dbReference type="SMART" id="SM00248">
    <property type="entry name" value="ANK"/>
    <property type="match status" value="8"/>
</dbReference>
<dbReference type="InterPro" id="IPR002110">
    <property type="entry name" value="Ankyrin_rpt"/>
</dbReference>
<dbReference type="Proteomes" id="UP000325577">
    <property type="component" value="Linkage Group LG4"/>
</dbReference>
<name>A0A5J5A1T8_9ASTE</name>
<keyword evidence="3" id="KW-1185">Reference proteome</keyword>
<dbReference type="OrthoDB" id="598775at2759"/>
<evidence type="ECO:0000313" key="2">
    <source>
        <dbReference type="EMBL" id="KAA8525045.1"/>
    </source>
</evidence>
<keyword evidence="1" id="KW-0040">ANK repeat</keyword>
<dbReference type="Gene3D" id="1.25.40.20">
    <property type="entry name" value="Ankyrin repeat-containing domain"/>
    <property type="match status" value="1"/>
</dbReference>
<dbReference type="PANTHER" id="PTHR24121:SF21">
    <property type="entry name" value="ANKYRIN REPEAT FAMILY PROTEIN"/>
    <property type="match status" value="1"/>
</dbReference>
<dbReference type="EMBL" id="CM018047">
    <property type="protein sequence ID" value="KAA8525045.1"/>
    <property type="molecule type" value="Genomic_DNA"/>
</dbReference>
<dbReference type="PANTHER" id="PTHR24121">
    <property type="entry name" value="NO MECHANORECEPTOR POTENTIAL C, ISOFORM D-RELATED"/>
    <property type="match status" value="1"/>
</dbReference>
<dbReference type="InterPro" id="IPR036770">
    <property type="entry name" value="Ankyrin_rpt-contain_sf"/>
</dbReference>
<sequence>MEIIIEGCGSMKPAIYEAAIKGDIALDDSKLDQRSPQKNNILHIAASRGHDRLVEDILRLRPLHLKLENSAGDLPIHLAASSGHQSTVRYLISEAKEKGVKEGLMAANKEGNTLLHLALKNEKEEVGELLFVMNKEASRCLNKEDKSPLYMAVEVGYLHLVTEMITYCYSGEMRQGKSIVHAAIETRNKELLENILSLKPSLLDSMDEHGRRPLSYAASIGYIDGVRYILEPGRFPQNSYMRDRNGFYPVHTASEKGHINIIQEFLWHYPDLRELLDRKRHNIFHTAAMNGKANTVRYMLKVPKLENLINWKR</sequence>
<feature type="repeat" description="ANK" evidence="1">
    <location>
        <begin position="71"/>
        <end position="103"/>
    </location>
</feature>